<keyword evidence="2" id="KW-1185">Reference proteome</keyword>
<dbReference type="RefSeq" id="WP_396679402.1">
    <property type="nucleotide sequence ID" value="NZ_JBIRPU010000007.1"/>
</dbReference>
<evidence type="ECO:0008006" key="3">
    <source>
        <dbReference type="Google" id="ProtNLM"/>
    </source>
</evidence>
<gene>
    <name evidence="1" type="ORF">ACH4OY_13705</name>
</gene>
<evidence type="ECO:0000313" key="1">
    <source>
        <dbReference type="EMBL" id="MFI0793727.1"/>
    </source>
</evidence>
<accession>A0ABW7SJ63</accession>
<name>A0ABW7SJ63_9ACTN</name>
<organism evidence="1 2">
    <name type="scientific">Micromonospora rubida</name>
    <dbReference type="NCBI Taxonomy" id="2697657"/>
    <lineage>
        <taxon>Bacteria</taxon>
        <taxon>Bacillati</taxon>
        <taxon>Actinomycetota</taxon>
        <taxon>Actinomycetes</taxon>
        <taxon>Micromonosporales</taxon>
        <taxon>Micromonosporaceae</taxon>
        <taxon>Micromonospora</taxon>
    </lineage>
</organism>
<sequence length="238" mass="24690">MSGPVGLEPSAVLAAWERGNDSDPVRRALALLAMAHTADDRDDLDLGSRDVLLARLLVDVGGELVWARADCGSCAATLDVPVDVAAVARLPVHPPGARFATTVPGGEVTFRLPTTGDLIAVRELSPAQARAALLTRCLRPDDDDAGGVDPDTAEAVEAAMDRIAPAGAVELLLGCPVCGTQTVTGLDVAVLLWAEIEAYAAGLIDDVHALASAYGWTETQVLALSPARRAAYLERAVP</sequence>
<reference evidence="1 2" key="1">
    <citation type="submission" date="2024-10" db="EMBL/GenBank/DDBJ databases">
        <title>The Natural Products Discovery Center: Release of the First 8490 Sequenced Strains for Exploring Actinobacteria Biosynthetic Diversity.</title>
        <authorList>
            <person name="Kalkreuter E."/>
            <person name="Kautsar S.A."/>
            <person name="Yang D."/>
            <person name="Bader C.D."/>
            <person name="Teijaro C.N."/>
            <person name="Fluegel L."/>
            <person name="Davis C.M."/>
            <person name="Simpson J.R."/>
            <person name="Lauterbach L."/>
            <person name="Steele A.D."/>
            <person name="Gui C."/>
            <person name="Meng S."/>
            <person name="Li G."/>
            <person name="Viehrig K."/>
            <person name="Ye F."/>
            <person name="Su P."/>
            <person name="Kiefer A.F."/>
            <person name="Nichols A."/>
            <person name="Cepeda A.J."/>
            <person name="Yan W."/>
            <person name="Fan B."/>
            <person name="Jiang Y."/>
            <person name="Adhikari A."/>
            <person name="Zheng C.-J."/>
            <person name="Schuster L."/>
            <person name="Cowan T.M."/>
            <person name="Smanski M.J."/>
            <person name="Chevrette M.G."/>
            <person name="De Carvalho L.P.S."/>
            <person name="Shen B."/>
        </authorList>
    </citation>
    <scope>NUCLEOTIDE SEQUENCE [LARGE SCALE GENOMIC DNA]</scope>
    <source>
        <strain evidence="1 2">NPDC021253</strain>
    </source>
</reference>
<protein>
    <recommendedName>
        <fullName evidence="3">Phage baseplate protein</fullName>
    </recommendedName>
</protein>
<dbReference type="EMBL" id="JBIRPU010000007">
    <property type="protein sequence ID" value="MFI0793727.1"/>
    <property type="molecule type" value="Genomic_DNA"/>
</dbReference>
<proteinExistence type="predicted"/>
<evidence type="ECO:0000313" key="2">
    <source>
        <dbReference type="Proteomes" id="UP001611075"/>
    </source>
</evidence>
<dbReference type="Proteomes" id="UP001611075">
    <property type="component" value="Unassembled WGS sequence"/>
</dbReference>
<comment type="caution">
    <text evidence="1">The sequence shown here is derived from an EMBL/GenBank/DDBJ whole genome shotgun (WGS) entry which is preliminary data.</text>
</comment>